<dbReference type="PANTHER" id="PTHR47521">
    <property type="entry name" value="SERPENTINE RECEPTOR, CLASS E (EPSILON)-RELATED"/>
    <property type="match status" value="1"/>
</dbReference>
<dbReference type="Proteomes" id="UP001328107">
    <property type="component" value="Unassembled WGS sequence"/>
</dbReference>
<sequence>VPFSMSNSSLFVFFNEYPVFPLVYLFANSIAFLPIFALLAIVQSAPLQNNCRYIICVWIMSYGAKFTVNVCFAILDLTNTSGYMPVSITKPYLRFHLYQLHVMSTVFCSSLEIALSLERLIAIIDPRRYHISRTAWPCLIALTVSLVRLNLHVIVKIDNENNVFHCIILCNLIDAKIRIFEAGSIAVYACRVRYEKTYGKATLAERYQVLFFQIF</sequence>
<feature type="transmembrane region" description="Helical" evidence="1">
    <location>
        <begin position="53"/>
        <end position="75"/>
    </location>
</feature>
<evidence type="ECO:0000256" key="1">
    <source>
        <dbReference type="SAM" id="Phobius"/>
    </source>
</evidence>
<organism evidence="2 3">
    <name type="scientific">Pristionchus mayeri</name>
    <dbReference type="NCBI Taxonomy" id="1317129"/>
    <lineage>
        <taxon>Eukaryota</taxon>
        <taxon>Metazoa</taxon>
        <taxon>Ecdysozoa</taxon>
        <taxon>Nematoda</taxon>
        <taxon>Chromadorea</taxon>
        <taxon>Rhabditida</taxon>
        <taxon>Rhabditina</taxon>
        <taxon>Diplogasteromorpha</taxon>
        <taxon>Diplogasteroidea</taxon>
        <taxon>Neodiplogasteridae</taxon>
        <taxon>Pristionchus</taxon>
    </lineage>
</organism>
<accession>A0AAN5CJK4</accession>
<dbReference type="AlphaFoldDB" id="A0AAN5CJK4"/>
<comment type="caution">
    <text evidence="2">The sequence shown here is derived from an EMBL/GenBank/DDBJ whole genome shotgun (WGS) entry which is preliminary data.</text>
</comment>
<keyword evidence="1" id="KW-0472">Membrane</keyword>
<feature type="non-terminal residue" evidence="2">
    <location>
        <position position="1"/>
    </location>
</feature>
<name>A0AAN5CJK4_9BILA</name>
<keyword evidence="1" id="KW-1133">Transmembrane helix</keyword>
<gene>
    <name evidence="2" type="ORF">PMAYCL1PPCAC_15789</name>
</gene>
<evidence type="ECO:0000313" key="3">
    <source>
        <dbReference type="Proteomes" id="UP001328107"/>
    </source>
</evidence>
<evidence type="ECO:0008006" key="4">
    <source>
        <dbReference type="Google" id="ProtNLM"/>
    </source>
</evidence>
<reference evidence="3" key="1">
    <citation type="submission" date="2022-10" db="EMBL/GenBank/DDBJ databases">
        <title>Genome assembly of Pristionchus species.</title>
        <authorList>
            <person name="Yoshida K."/>
            <person name="Sommer R.J."/>
        </authorList>
    </citation>
    <scope>NUCLEOTIDE SEQUENCE [LARGE SCALE GENOMIC DNA]</scope>
    <source>
        <strain evidence="3">RS5460</strain>
    </source>
</reference>
<evidence type="ECO:0000313" key="2">
    <source>
        <dbReference type="EMBL" id="GMR45594.1"/>
    </source>
</evidence>
<proteinExistence type="predicted"/>
<feature type="transmembrane region" description="Helical" evidence="1">
    <location>
        <begin position="20"/>
        <end position="41"/>
    </location>
</feature>
<keyword evidence="1" id="KW-0812">Transmembrane</keyword>
<keyword evidence="3" id="KW-1185">Reference proteome</keyword>
<dbReference type="InterPro" id="IPR052860">
    <property type="entry name" value="NRL-GPCR1"/>
</dbReference>
<protein>
    <recommendedName>
        <fullName evidence="4">G protein-coupled receptor</fullName>
    </recommendedName>
</protein>
<dbReference type="PANTHER" id="PTHR47521:SF18">
    <property type="entry name" value="G PROTEIN-COUPLED RECEPTOR-RELATED"/>
    <property type="match status" value="1"/>
</dbReference>
<dbReference type="EMBL" id="BTRK01000004">
    <property type="protein sequence ID" value="GMR45594.1"/>
    <property type="molecule type" value="Genomic_DNA"/>
</dbReference>